<evidence type="ECO:0000313" key="3">
    <source>
        <dbReference type="EMBL" id="GAA2637050.1"/>
    </source>
</evidence>
<name>A0ABP6D8V7_9ACTN</name>
<protein>
    <recommendedName>
        <fullName evidence="5">Phosphatidic acid phosphatase type 2/haloperoxidase domain-containing protein</fullName>
    </recommendedName>
</protein>
<keyword evidence="2" id="KW-0472">Membrane</keyword>
<feature type="region of interest" description="Disordered" evidence="1">
    <location>
        <begin position="29"/>
        <end position="54"/>
    </location>
</feature>
<dbReference type="RefSeq" id="WP_344548969.1">
    <property type="nucleotide sequence ID" value="NZ_BAAATD010000021.1"/>
</dbReference>
<organism evidence="3 4">
    <name type="scientific">Actinomadura fulvescens</name>
    <dbReference type="NCBI Taxonomy" id="46160"/>
    <lineage>
        <taxon>Bacteria</taxon>
        <taxon>Bacillati</taxon>
        <taxon>Actinomycetota</taxon>
        <taxon>Actinomycetes</taxon>
        <taxon>Streptosporangiales</taxon>
        <taxon>Thermomonosporaceae</taxon>
        <taxon>Actinomadura</taxon>
    </lineage>
</organism>
<sequence length="280" mass="29699">MIDACLSGAAVIDAARRLVTEVSAEARPTVAQDRMVSSRGEAGPEEAERGRGEAAYDRRVEAPNCVPSLHRRWVVAGEVDDVSIRSRPSSRRVAACVTEVTAPTVLAVALLLVIGARSTRPAWEGMAWAAAAALFCAGLPRLILAWGVRRRLWNDRHVRVRRQRLKPLAATALCVFTGLALLAGAEGAPRRLVALVVTMQLSVVAFLLLSLIWKVSLHTSVAAGSTVVLTASVGPAGLWFAAVVPLTAWSRVRLGDHTLAQAIAGTAIGVVLATPYLLLT</sequence>
<dbReference type="EMBL" id="BAAATD010000021">
    <property type="protein sequence ID" value="GAA2637050.1"/>
    <property type="molecule type" value="Genomic_DNA"/>
</dbReference>
<proteinExistence type="predicted"/>
<evidence type="ECO:0000256" key="2">
    <source>
        <dbReference type="SAM" id="Phobius"/>
    </source>
</evidence>
<evidence type="ECO:0000256" key="1">
    <source>
        <dbReference type="SAM" id="MobiDB-lite"/>
    </source>
</evidence>
<feature type="transmembrane region" description="Helical" evidence="2">
    <location>
        <begin position="93"/>
        <end position="114"/>
    </location>
</feature>
<feature type="transmembrane region" description="Helical" evidence="2">
    <location>
        <begin position="225"/>
        <end position="247"/>
    </location>
</feature>
<keyword evidence="4" id="KW-1185">Reference proteome</keyword>
<reference evidence="4" key="1">
    <citation type="journal article" date="2019" name="Int. J. Syst. Evol. Microbiol.">
        <title>The Global Catalogue of Microorganisms (GCM) 10K type strain sequencing project: providing services to taxonomists for standard genome sequencing and annotation.</title>
        <authorList>
            <consortium name="The Broad Institute Genomics Platform"/>
            <consortium name="The Broad Institute Genome Sequencing Center for Infectious Disease"/>
            <person name="Wu L."/>
            <person name="Ma J."/>
        </authorList>
    </citation>
    <scope>NUCLEOTIDE SEQUENCE [LARGE SCALE GENOMIC DNA]</scope>
    <source>
        <strain evidence="4">JCM 6833</strain>
    </source>
</reference>
<dbReference type="Proteomes" id="UP001501509">
    <property type="component" value="Unassembled WGS sequence"/>
</dbReference>
<feature type="transmembrane region" description="Helical" evidence="2">
    <location>
        <begin position="168"/>
        <end position="185"/>
    </location>
</feature>
<feature type="transmembrane region" description="Helical" evidence="2">
    <location>
        <begin position="259"/>
        <end position="279"/>
    </location>
</feature>
<evidence type="ECO:0000313" key="4">
    <source>
        <dbReference type="Proteomes" id="UP001501509"/>
    </source>
</evidence>
<accession>A0ABP6D8V7</accession>
<feature type="transmembrane region" description="Helical" evidence="2">
    <location>
        <begin position="126"/>
        <end position="148"/>
    </location>
</feature>
<keyword evidence="2" id="KW-1133">Transmembrane helix</keyword>
<feature type="transmembrane region" description="Helical" evidence="2">
    <location>
        <begin position="191"/>
        <end position="213"/>
    </location>
</feature>
<keyword evidence="2" id="KW-0812">Transmembrane</keyword>
<gene>
    <name evidence="3" type="ORF">GCM10010411_90540</name>
</gene>
<evidence type="ECO:0008006" key="5">
    <source>
        <dbReference type="Google" id="ProtNLM"/>
    </source>
</evidence>
<comment type="caution">
    <text evidence="3">The sequence shown here is derived from an EMBL/GenBank/DDBJ whole genome shotgun (WGS) entry which is preliminary data.</text>
</comment>